<evidence type="ECO:0000256" key="1">
    <source>
        <dbReference type="SAM" id="MobiDB-lite"/>
    </source>
</evidence>
<dbReference type="RefSeq" id="WP_197004859.1">
    <property type="nucleotide sequence ID" value="NZ_BONS01000017.1"/>
</dbReference>
<protein>
    <submittedName>
        <fullName evidence="2">Uncharacterized protein</fullName>
    </submittedName>
</protein>
<dbReference type="EMBL" id="JADOUF010000001">
    <property type="protein sequence ID" value="MBG6138063.1"/>
    <property type="molecule type" value="Genomic_DNA"/>
</dbReference>
<accession>A0A8J7GCJ5</accession>
<sequence>MTTSQEPEQPAVESVTDAEAVPEVELTRKERRALGKHPQHVHGQAPTQGKGATLAPRRQYSNRRSG</sequence>
<proteinExistence type="predicted"/>
<comment type="caution">
    <text evidence="2">The sequence shown here is derived from an EMBL/GenBank/DDBJ whole genome shotgun (WGS) entry which is preliminary data.</text>
</comment>
<feature type="region of interest" description="Disordered" evidence="1">
    <location>
        <begin position="33"/>
        <end position="66"/>
    </location>
</feature>
<name>A0A8J7GCJ5_9ACTN</name>
<organism evidence="2 3">
    <name type="scientific">Longispora fulva</name>
    <dbReference type="NCBI Taxonomy" id="619741"/>
    <lineage>
        <taxon>Bacteria</taxon>
        <taxon>Bacillati</taxon>
        <taxon>Actinomycetota</taxon>
        <taxon>Actinomycetes</taxon>
        <taxon>Micromonosporales</taxon>
        <taxon>Micromonosporaceae</taxon>
        <taxon>Longispora</taxon>
    </lineage>
</organism>
<gene>
    <name evidence="2" type="ORF">IW245_004257</name>
</gene>
<dbReference type="AlphaFoldDB" id="A0A8J7GCJ5"/>
<reference evidence="2" key="1">
    <citation type="submission" date="2020-11" db="EMBL/GenBank/DDBJ databases">
        <title>Sequencing the genomes of 1000 actinobacteria strains.</title>
        <authorList>
            <person name="Klenk H.-P."/>
        </authorList>
    </citation>
    <scope>NUCLEOTIDE SEQUENCE</scope>
    <source>
        <strain evidence="2">DSM 45356</strain>
    </source>
</reference>
<keyword evidence="3" id="KW-1185">Reference proteome</keyword>
<evidence type="ECO:0000313" key="2">
    <source>
        <dbReference type="EMBL" id="MBG6138063.1"/>
    </source>
</evidence>
<dbReference type="Proteomes" id="UP000622552">
    <property type="component" value="Unassembled WGS sequence"/>
</dbReference>
<evidence type="ECO:0000313" key="3">
    <source>
        <dbReference type="Proteomes" id="UP000622552"/>
    </source>
</evidence>